<dbReference type="InterPro" id="IPR014756">
    <property type="entry name" value="Ig_E-set"/>
</dbReference>
<dbReference type="SMART" id="SM00642">
    <property type="entry name" value="Aamy"/>
    <property type="match status" value="1"/>
</dbReference>
<dbReference type="SUPFAM" id="SSF51445">
    <property type="entry name" value="(Trans)glycosidases"/>
    <property type="match status" value="1"/>
</dbReference>
<dbReference type="Pfam" id="PF09087">
    <property type="entry name" value="Cyc-maltodext_N"/>
    <property type="match status" value="1"/>
</dbReference>
<evidence type="ECO:0000313" key="6">
    <source>
        <dbReference type="EMBL" id="NVO76571.1"/>
    </source>
</evidence>
<dbReference type="InterPro" id="IPR013783">
    <property type="entry name" value="Ig-like_fold"/>
</dbReference>
<dbReference type="PANTHER" id="PTHR10357">
    <property type="entry name" value="ALPHA-AMYLASE FAMILY MEMBER"/>
    <property type="match status" value="1"/>
</dbReference>
<dbReference type="InterPro" id="IPR015171">
    <property type="entry name" value="Cyc-maltodext_N"/>
</dbReference>
<dbReference type="Pfam" id="PF10438">
    <property type="entry name" value="Cyc-maltodext_C"/>
    <property type="match status" value="1"/>
</dbReference>
<dbReference type="RefSeq" id="WP_176801826.1">
    <property type="nucleotide sequence ID" value="NZ_JABXYJ010000001.1"/>
</dbReference>
<feature type="signal peptide" evidence="4">
    <location>
        <begin position="1"/>
        <end position="22"/>
    </location>
</feature>
<gene>
    <name evidence="6" type="ORF">HV832_01820</name>
</gene>
<keyword evidence="2" id="KW-0326">Glycosidase</keyword>
<reference evidence="6 7" key="1">
    <citation type="submission" date="2020-06" db="EMBL/GenBank/DDBJ databases">
        <authorList>
            <person name="Qiu C."/>
            <person name="Liu Z."/>
        </authorList>
    </citation>
    <scope>NUCLEOTIDE SEQUENCE [LARGE SCALE GENOMIC DNA]</scope>
    <source>
        <strain evidence="6 7">EM 1</strain>
    </source>
</reference>
<dbReference type="InterPro" id="IPR019492">
    <property type="entry name" value="Cyclo-malto-dextrinase_C"/>
</dbReference>
<dbReference type="Gene3D" id="2.60.40.10">
    <property type="entry name" value="Immunoglobulins"/>
    <property type="match status" value="1"/>
</dbReference>
<dbReference type="AlphaFoldDB" id="A0A850QAH3"/>
<keyword evidence="1 6" id="KW-0378">Hydrolase</keyword>
<dbReference type="Gene3D" id="2.60.40.1180">
    <property type="entry name" value="Golgi alpha-mannosidase II"/>
    <property type="match status" value="1"/>
</dbReference>
<dbReference type="SUPFAM" id="SSF51011">
    <property type="entry name" value="Glycosyl hydrolase domain"/>
    <property type="match status" value="1"/>
</dbReference>
<protein>
    <submittedName>
        <fullName evidence="6">Glycoside hydrolase family 13 protein</fullName>
    </submittedName>
</protein>
<dbReference type="GO" id="GO:0005975">
    <property type="term" value="P:carbohydrate metabolic process"/>
    <property type="evidence" value="ECO:0007669"/>
    <property type="project" value="InterPro"/>
</dbReference>
<dbReference type="SUPFAM" id="SSF81296">
    <property type="entry name" value="E set domains"/>
    <property type="match status" value="1"/>
</dbReference>
<feature type="chain" id="PRO_5033067841" evidence="4">
    <location>
        <begin position="23"/>
        <end position="646"/>
    </location>
</feature>
<evidence type="ECO:0000256" key="2">
    <source>
        <dbReference type="ARBA" id="ARBA00023295"/>
    </source>
</evidence>
<dbReference type="InterPro" id="IPR006047">
    <property type="entry name" value="GH13_cat_dom"/>
</dbReference>
<dbReference type="InterPro" id="IPR013780">
    <property type="entry name" value="Glyco_hydro_b"/>
</dbReference>
<dbReference type="Proteomes" id="UP000588051">
    <property type="component" value="Unassembled WGS sequence"/>
</dbReference>
<dbReference type="PANTHER" id="PTHR10357:SF210">
    <property type="entry name" value="MALTODEXTRIN GLUCOSIDASE"/>
    <property type="match status" value="1"/>
</dbReference>
<keyword evidence="4" id="KW-0732">Signal</keyword>
<feature type="domain" description="Glycosyl hydrolase family 13 catalytic" evidence="5">
    <location>
        <begin position="152"/>
        <end position="550"/>
    </location>
</feature>
<dbReference type="GO" id="GO:0016798">
    <property type="term" value="F:hydrolase activity, acting on glycosyl bonds"/>
    <property type="evidence" value="ECO:0007669"/>
    <property type="project" value="UniProtKB-KW"/>
</dbReference>
<dbReference type="EMBL" id="JABXYJ010000001">
    <property type="protein sequence ID" value="NVO76571.1"/>
    <property type="molecule type" value="Genomic_DNA"/>
</dbReference>
<evidence type="ECO:0000259" key="5">
    <source>
        <dbReference type="SMART" id="SM00642"/>
    </source>
</evidence>
<evidence type="ECO:0000256" key="1">
    <source>
        <dbReference type="ARBA" id="ARBA00022801"/>
    </source>
</evidence>
<proteinExistence type="predicted"/>
<dbReference type="PROSITE" id="PS51257">
    <property type="entry name" value="PROKAR_LIPOPROTEIN"/>
    <property type="match status" value="1"/>
</dbReference>
<sequence>MFSRPFSFFLSPLLVISTVACAQNHTAASINPKAREGIERIEPPFWWVGMRQHSLQLMVHGPAIGTSSPQLDYPGVRITAIRRVSNPNYLFVDLDIADDTQPGELDLVFSPLHDAGTAAPASATLHYRYRLQARDKDSAERRGFSSADAILNLVPDRFANGDQSNDTVTGFPDRLNRGDDSAGRHGGDIRGIADHLDYIAGMGYTMVWPTPLIENNQPAYSYHGYATTDHYKIDARFGSNEDYRQLVAQARSKGVGVIQDIVLNHIGDHHWWMRDLPSADWITFNGQFVPTRHARTTVSDPYASRTDHRNFTEGWFSEHMPDMNQANPLVATYQIQNSIWWIEYAGLSGIRADTYSYSEPAFLAAWSRRILEEYPHFSMVGEEWSTNPNVVARWLRGKHNPDGYVSSMPAMMDFPLQDALRQALVAEDSWNGGLTALYEMLVNDQFYPDPSAMVLFEGNHDMSRLYTALNNDPALVKMALAYIATMPRTPQFYYGTEVLMQSRKQRDDGAARRDFPGGWTGDKVNAFTGAGLTAEQRTMQQFMRRLLNWRKTQPVIHHGKLMHFAPDQGTYTYFRYQETAHDMEQVMVVLNKNRSATTLPTARFAEILPAGARGTDVLNGQQYDLRQQLTVPPRSALILQISAPAR</sequence>
<comment type="caution">
    <text evidence="6">The sequence shown here is derived from an EMBL/GenBank/DDBJ whole genome shotgun (WGS) entry which is preliminary data.</text>
</comment>
<accession>A0A850QAH3</accession>
<dbReference type="Pfam" id="PF00128">
    <property type="entry name" value="Alpha-amylase"/>
    <property type="match status" value="1"/>
</dbReference>
<evidence type="ECO:0000256" key="4">
    <source>
        <dbReference type="SAM" id="SignalP"/>
    </source>
</evidence>
<organism evidence="6 7">
    <name type="scientific">Undibacterium oligocarboniphilum</name>
    <dbReference type="NCBI Taxonomy" id="666702"/>
    <lineage>
        <taxon>Bacteria</taxon>
        <taxon>Pseudomonadati</taxon>
        <taxon>Pseudomonadota</taxon>
        <taxon>Betaproteobacteria</taxon>
        <taxon>Burkholderiales</taxon>
        <taxon>Oxalobacteraceae</taxon>
        <taxon>Undibacterium</taxon>
    </lineage>
</organism>
<keyword evidence="7" id="KW-1185">Reference proteome</keyword>
<name>A0A850QAH3_9BURK</name>
<evidence type="ECO:0000256" key="3">
    <source>
        <dbReference type="SAM" id="MobiDB-lite"/>
    </source>
</evidence>
<dbReference type="InterPro" id="IPR017853">
    <property type="entry name" value="GH"/>
</dbReference>
<dbReference type="CDD" id="cd11340">
    <property type="entry name" value="AmyAc_bac_CMD_like_3"/>
    <property type="match status" value="1"/>
</dbReference>
<feature type="region of interest" description="Disordered" evidence="3">
    <location>
        <begin position="163"/>
        <end position="182"/>
    </location>
</feature>
<evidence type="ECO:0000313" key="7">
    <source>
        <dbReference type="Proteomes" id="UP000588051"/>
    </source>
</evidence>
<dbReference type="Gene3D" id="3.20.20.80">
    <property type="entry name" value="Glycosidases"/>
    <property type="match status" value="1"/>
</dbReference>